<evidence type="ECO:0000313" key="3">
    <source>
        <dbReference type="Proteomes" id="UP001189429"/>
    </source>
</evidence>
<gene>
    <name evidence="2" type="ORF">PCOR1329_LOCUS54042</name>
</gene>
<sequence length="149" mass="15886">MELAGLLRKRCALFEASEADQTRAGLALMGGPSAPAAADVAEGPTGPAKSPRAAGEAEVQDEGAAPPAARARTTRRGERAMAEDQGEQAMAEDQGESDDEGREGSPKFRPRTKAQRRRQQRQLARAPKASDVPRPNRLLSLIRQGFLQG</sequence>
<evidence type="ECO:0008006" key="4">
    <source>
        <dbReference type="Google" id="ProtNLM"/>
    </source>
</evidence>
<organism evidence="2 3">
    <name type="scientific">Prorocentrum cordatum</name>
    <dbReference type="NCBI Taxonomy" id="2364126"/>
    <lineage>
        <taxon>Eukaryota</taxon>
        <taxon>Sar</taxon>
        <taxon>Alveolata</taxon>
        <taxon>Dinophyceae</taxon>
        <taxon>Prorocentrales</taxon>
        <taxon>Prorocentraceae</taxon>
        <taxon>Prorocentrum</taxon>
    </lineage>
</organism>
<accession>A0ABN9V564</accession>
<feature type="compositionally biased region" description="Basic residues" evidence="1">
    <location>
        <begin position="108"/>
        <end position="120"/>
    </location>
</feature>
<feature type="region of interest" description="Disordered" evidence="1">
    <location>
        <begin position="25"/>
        <end position="149"/>
    </location>
</feature>
<feature type="compositionally biased region" description="Low complexity" evidence="1">
    <location>
        <begin position="62"/>
        <end position="71"/>
    </location>
</feature>
<name>A0ABN9V564_9DINO</name>
<proteinExistence type="predicted"/>
<dbReference type="EMBL" id="CAUYUJ010016600">
    <property type="protein sequence ID" value="CAK0867009.1"/>
    <property type="molecule type" value="Genomic_DNA"/>
</dbReference>
<comment type="caution">
    <text evidence="2">The sequence shown here is derived from an EMBL/GenBank/DDBJ whole genome shotgun (WGS) entry which is preliminary data.</text>
</comment>
<keyword evidence="3" id="KW-1185">Reference proteome</keyword>
<dbReference type="Proteomes" id="UP001189429">
    <property type="component" value="Unassembled WGS sequence"/>
</dbReference>
<protein>
    <recommendedName>
        <fullName evidence="4">Ribosome biogenesis protein NOP53</fullName>
    </recommendedName>
</protein>
<evidence type="ECO:0000256" key="1">
    <source>
        <dbReference type="SAM" id="MobiDB-lite"/>
    </source>
</evidence>
<reference evidence="2" key="1">
    <citation type="submission" date="2023-10" db="EMBL/GenBank/DDBJ databases">
        <authorList>
            <person name="Chen Y."/>
            <person name="Shah S."/>
            <person name="Dougan E. K."/>
            <person name="Thang M."/>
            <person name="Chan C."/>
        </authorList>
    </citation>
    <scope>NUCLEOTIDE SEQUENCE [LARGE SCALE GENOMIC DNA]</scope>
</reference>
<evidence type="ECO:0000313" key="2">
    <source>
        <dbReference type="EMBL" id="CAK0867009.1"/>
    </source>
</evidence>